<evidence type="ECO:0000313" key="3">
    <source>
        <dbReference type="Proteomes" id="UP001215712"/>
    </source>
</evidence>
<proteinExistence type="predicted"/>
<reference evidence="2" key="1">
    <citation type="journal article" date="2023" name="IMA Fungus">
        <title>Comparative genomic study of the Penicillium genus elucidates a diverse pangenome and 15 lateral gene transfer events.</title>
        <authorList>
            <person name="Petersen C."/>
            <person name="Sorensen T."/>
            <person name="Nielsen M.R."/>
            <person name="Sondergaard T.E."/>
            <person name="Sorensen J.L."/>
            <person name="Fitzpatrick D.A."/>
            <person name="Frisvad J.C."/>
            <person name="Nielsen K.L."/>
        </authorList>
    </citation>
    <scope>NUCLEOTIDE SEQUENCE</scope>
    <source>
        <strain evidence="2">IBT 17514</strain>
    </source>
</reference>
<evidence type="ECO:0000313" key="2">
    <source>
        <dbReference type="EMBL" id="KAJ5733726.1"/>
    </source>
</evidence>
<dbReference type="EMBL" id="JAQJAN010000003">
    <property type="protein sequence ID" value="KAJ5733726.1"/>
    <property type="molecule type" value="Genomic_DNA"/>
</dbReference>
<dbReference type="AlphaFoldDB" id="A0AAD6HRZ5"/>
<dbReference type="Proteomes" id="UP001215712">
    <property type="component" value="Unassembled WGS sequence"/>
</dbReference>
<evidence type="ECO:0000256" key="1">
    <source>
        <dbReference type="SAM" id="Phobius"/>
    </source>
</evidence>
<gene>
    <name evidence="2" type="ORF">N7493_002512</name>
</gene>
<protein>
    <submittedName>
        <fullName evidence="2">Uncharacterized protein</fullName>
    </submittedName>
</protein>
<keyword evidence="1" id="KW-0812">Transmembrane</keyword>
<organism evidence="2 3">
    <name type="scientific">Penicillium malachiteum</name>
    <dbReference type="NCBI Taxonomy" id="1324776"/>
    <lineage>
        <taxon>Eukaryota</taxon>
        <taxon>Fungi</taxon>
        <taxon>Dikarya</taxon>
        <taxon>Ascomycota</taxon>
        <taxon>Pezizomycotina</taxon>
        <taxon>Eurotiomycetes</taxon>
        <taxon>Eurotiomycetidae</taxon>
        <taxon>Eurotiales</taxon>
        <taxon>Aspergillaceae</taxon>
        <taxon>Penicillium</taxon>
    </lineage>
</organism>
<accession>A0AAD6HRZ5</accession>
<keyword evidence="3" id="KW-1185">Reference proteome</keyword>
<sequence>MLQTASSALSCIFLGKIHKDKALLKYGIRLYSQGIYEISKAISRKAYNADLVYTCTLFGQIGAHYCPDSLNQPFLHIDGLIAISKLYHAGEDDSPLIGTIYGQLQKFRLGLSGFMYLSEPMIQLLKEPGEGLMYESIQLLTDLSILAAAVNNPRLSRDPRVRKSLLEDCLALERRNLEFYAQMSGRDADTEPTIYDYGGKKTNIPATDNLFGPSYKFTSVGKANMHIFIWSSSSLVYPLVHHAYVLAEPDTIPNILDVEGESLRQVANRLSVSYISKAVRYMPYCTQEGMNPWAIYYGMFSVIIVSRVFSHKQDRNRFNWT</sequence>
<feature type="transmembrane region" description="Helical" evidence="1">
    <location>
        <begin position="293"/>
        <end position="310"/>
    </location>
</feature>
<comment type="caution">
    <text evidence="2">The sequence shown here is derived from an EMBL/GenBank/DDBJ whole genome shotgun (WGS) entry which is preliminary data.</text>
</comment>
<reference evidence="2" key="2">
    <citation type="submission" date="2023-01" db="EMBL/GenBank/DDBJ databases">
        <authorList>
            <person name="Petersen C."/>
        </authorList>
    </citation>
    <scope>NUCLEOTIDE SEQUENCE</scope>
    <source>
        <strain evidence="2">IBT 17514</strain>
    </source>
</reference>
<name>A0AAD6HRZ5_9EURO</name>
<keyword evidence="1" id="KW-1133">Transmembrane helix</keyword>
<keyword evidence="1" id="KW-0472">Membrane</keyword>